<dbReference type="RefSeq" id="WP_171562649.1">
    <property type="nucleotide sequence ID" value="NZ_JABFCS010000001.1"/>
</dbReference>
<keyword evidence="3" id="KW-1185">Reference proteome</keyword>
<name>A0A849KKY1_9BURK</name>
<sequence length="131" mass="14541">MRRWLWLLALCAAPAWAQESCPHASEVGQSHMLGLWRAELQGSGHAGTLLLEKHPHYAESFRGTINRNGERRAVAGDVEDGEFTLEESADGKRISATWIGEVVEGSCGREVRGTWTIDGEQTGRPFILRKQ</sequence>
<feature type="chain" id="PRO_5032892523" description="DUF2147 domain-containing protein" evidence="1">
    <location>
        <begin position="18"/>
        <end position="131"/>
    </location>
</feature>
<evidence type="ECO:0008006" key="4">
    <source>
        <dbReference type="Google" id="ProtNLM"/>
    </source>
</evidence>
<reference evidence="2 3" key="1">
    <citation type="submission" date="2020-05" db="EMBL/GenBank/DDBJ databases">
        <authorList>
            <person name="Khan S.A."/>
            <person name="Jeon C.O."/>
            <person name="Chun B.H."/>
        </authorList>
    </citation>
    <scope>NUCLEOTIDE SEQUENCE [LARGE SCALE GENOMIC DNA]</scope>
    <source>
        <strain evidence="2 3">B156</strain>
    </source>
</reference>
<feature type="signal peptide" evidence="1">
    <location>
        <begin position="1"/>
        <end position="17"/>
    </location>
</feature>
<accession>A0A849KKY1</accession>
<evidence type="ECO:0000256" key="1">
    <source>
        <dbReference type="SAM" id="SignalP"/>
    </source>
</evidence>
<organism evidence="2 3">
    <name type="scientific">Ramlibacter montanisoli</name>
    <dbReference type="NCBI Taxonomy" id="2732512"/>
    <lineage>
        <taxon>Bacteria</taxon>
        <taxon>Pseudomonadati</taxon>
        <taxon>Pseudomonadota</taxon>
        <taxon>Betaproteobacteria</taxon>
        <taxon>Burkholderiales</taxon>
        <taxon>Comamonadaceae</taxon>
        <taxon>Ramlibacter</taxon>
    </lineage>
</organism>
<dbReference type="AlphaFoldDB" id="A0A849KKY1"/>
<evidence type="ECO:0000313" key="2">
    <source>
        <dbReference type="EMBL" id="NNU45111.1"/>
    </source>
</evidence>
<dbReference type="Proteomes" id="UP000552954">
    <property type="component" value="Unassembled WGS sequence"/>
</dbReference>
<gene>
    <name evidence="2" type="ORF">HK415_21020</name>
</gene>
<protein>
    <recommendedName>
        <fullName evidence="4">DUF2147 domain-containing protein</fullName>
    </recommendedName>
</protein>
<proteinExistence type="predicted"/>
<keyword evidence="1" id="KW-0732">Signal</keyword>
<reference evidence="2 3" key="2">
    <citation type="submission" date="2020-06" db="EMBL/GenBank/DDBJ databases">
        <title>Ramlibacter rhizophilus sp. nov., isolated from rhizosphere soil of national flower Mugunghwa from South Korea.</title>
        <authorList>
            <person name="Zheng-Fei Y."/>
            <person name="Huan T."/>
        </authorList>
    </citation>
    <scope>NUCLEOTIDE SEQUENCE [LARGE SCALE GENOMIC DNA]</scope>
    <source>
        <strain evidence="2 3">B156</strain>
    </source>
</reference>
<dbReference type="EMBL" id="JABFCS010000001">
    <property type="protein sequence ID" value="NNU45111.1"/>
    <property type="molecule type" value="Genomic_DNA"/>
</dbReference>
<evidence type="ECO:0000313" key="3">
    <source>
        <dbReference type="Proteomes" id="UP000552954"/>
    </source>
</evidence>
<comment type="caution">
    <text evidence="2">The sequence shown here is derived from an EMBL/GenBank/DDBJ whole genome shotgun (WGS) entry which is preliminary data.</text>
</comment>